<dbReference type="Gene3D" id="3.40.50.2020">
    <property type="match status" value="2"/>
</dbReference>
<dbReference type="Pfam" id="PF14572">
    <property type="entry name" value="Pribosyl_synth"/>
    <property type="match status" value="1"/>
</dbReference>
<comment type="pathway">
    <text evidence="1 12">Metabolic intermediate biosynthesis; 5-phospho-alpha-D-ribose 1-diphosphate biosynthesis; 5-phospho-alpha-D-ribose 1-diphosphate from D-ribose 5-phosphate (route I): step 1/1.</text>
</comment>
<keyword evidence="8 12" id="KW-0460">Magnesium</keyword>
<dbReference type="RefSeq" id="WP_068486858.1">
    <property type="nucleotide sequence ID" value="NZ_CP059540.1"/>
</dbReference>
<feature type="binding site" evidence="12">
    <location>
        <position position="174"/>
    </location>
    <ligand>
        <name>Mg(2+)</name>
        <dbReference type="ChEBI" id="CHEBI:18420"/>
    </ligand>
</feature>
<dbReference type="InterPro" id="IPR029057">
    <property type="entry name" value="PRTase-like"/>
</dbReference>
<keyword evidence="15" id="KW-1185">Reference proteome</keyword>
<evidence type="ECO:0000256" key="11">
    <source>
        <dbReference type="ARBA" id="ARBA00061444"/>
    </source>
</evidence>
<keyword evidence="3 12" id="KW-0479">Metal-binding</keyword>
<comment type="subcellular location">
    <subcellularLocation>
        <location evidence="12">Cytoplasm</location>
    </subcellularLocation>
</comment>
<dbReference type="GO" id="GO:0005737">
    <property type="term" value="C:cytoplasm"/>
    <property type="evidence" value="ECO:0007669"/>
    <property type="project" value="UniProtKB-SubCell"/>
</dbReference>
<proteinExistence type="inferred from homology"/>
<evidence type="ECO:0000256" key="10">
    <source>
        <dbReference type="ARBA" id="ARBA00054914"/>
    </source>
</evidence>
<keyword evidence="7 12" id="KW-0067">ATP-binding</keyword>
<keyword evidence="5 12" id="KW-0547">Nucleotide-binding</keyword>
<comment type="catalytic activity">
    <reaction evidence="9 12">
        <text>D-ribose 5-phosphate + ATP = 5-phospho-alpha-D-ribose 1-diphosphate + AMP + H(+)</text>
        <dbReference type="Rhea" id="RHEA:15609"/>
        <dbReference type="ChEBI" id="CHEBI:15378"/>
        <dbReference type="ChEBI" id="CHEBI:30616"/>
        <dbReference type="ChEBI" id="CHEBI:58017"/>
        <dbReference type="ChEBI" id="CHEBI:78346"/>
        <dbReference type="ChEBI" id="CHEBI:456215"/>
        <dbReference type="EC" id="2.7.6.1"/>
    </reaction>
</comment>
<evidence type="ECO:0000256" key="6">
    <source>
        <dbReference type="ARBA" id="ARBA00022777"/>
    </source>
</evidence>
<dbReference type="SUPFAM" id="SSF53271">
    <property type="entry name" value="PRTase-like"/>
    <property type="match status" value="1"/>
</dbReference>
<evidence type="ECO:0000256" key="4">
    <source>
        <dbReference type="ARBA" id="ARBA00022727"/>
    </source>
</evidence>
<comment type="cofactor">
    <cofactor evidence="12">
        <name>Mg(2+)</name>
        <dbReference type="ChEBI" id="CHEBI:18420"/>
    </cofactor>
    <text evidence="12">Binds 2 Mg(2+) ions per subunit.</text>
</comment>
<keyword evidence="12" id="KW-0963">Cytoplasm</keyword>
<evidence type="ECO:0000256" key="8">
    <source>
        <dbReference type="ARBA" id="ARBA00022842"/>
    </source>
</evidence>
<dbReference type="NCBIfam" id="TIGR01251">
    <property type="entry name" value="ribP_PPkin"/>
    <property type="match status" value="1"/>
</dbReference>
<dbReference type="PANTHER" id="PTHR10210">
    <property type="entry name" value="RIBOSE-PHOSPHATE DIPHOSPHOKINASE FAMILY MEMBER"/>
    <property type="match status" value="1"/>
</dbReference>
<feature type="binding site" evidence="12">
    <location>
        <begin position="42"/>
        <end position="44"/>
    </location>
    <ligand>
        <name>ATP</name>
        <dbReference type="ChEBI" id="CHEBI:30616"/>
    </ligand>
</feature>
<feature type="domain" description="Ribose-phosphate pyrophosphokinase N-terminal" evidence="13">
    <location>
        <begin position="10"/>
        <end position="125"/>
    </location>
</feature>
<evidence type="ECO:0000256" key="12">
    <source>
        <dbReference type="HAMAP-Rule" id="MF_00583"/>
    </source>
</evidence>
<dbReference type="InterPro" id="IPR005946">
    <property type="entry name" value="Rib-P_diPkinase"/>
</dbReference>
<dbReference type="GO" id="GO:0016301">
    <property type="term" value="F:kinase activity"/>
    <property type="evidence" value="ECO:0007669"/>
    <property type="project" value="UniProtKB-KW"/>
</dbReference>
<comment type="similarity">
    <text evidence="11 12">Belongs to the ribose-phosphate pyrophosphokinase family. Class I subfamily.</text>
</comment>
<dbReference type="EMBL" id="CP059540">
    <property type="protein sequence ID" value="QMT16822.1"/>
    <property type="molecule type" value="Genomic_DNA"/>
</dbReference>
<dbReference type="AlphaFoldDB" id="A0A7D7RVL2"/>
<dbReference type="GO" id="GO:0006015">
    <property type="term" value="P:5-phosphoribose 1-diphosphate biosynthetic process"/>
    <property type="evidence" value="ECO:0007669"/>
    <property type="project" value="UniProtKB-UniRule"/>
</dbReference>
<keyword evidence="6 12" id="KW-0418">Kinase</keyword>
<dbReference type="Proteomes" id="UP000514716">
    <property type="component" value="Chromosome"/>
</dbReference>
<comment type="caution">
    <text evidence="12">Lacks conserved residue(s) required for the propagation of feature annotation.</text>
</comment>
<dbReference type="GO" id="GO:0002189">
    <property type="term" value="C:ribose phosphate diphosphokinase complex"/>
    <property type="evidence" value="ECO:0007669"/>
    <property type="project" value="TreeGrafter"/>
</dbReference>
<dbReference type="HAMAP" id="MF_00583_B">
    <property type="entry name" value="RibP_PPkinase_B"/>
    <property type="match status" value="1"/>
</dbReference>
<feature type="active site" evidence="12">
    <location>
        <position position="197"/>
    </location>
</feature>
<dbReference type="GO" id="GO:0005524">
    <property type="term" value="F:ATP binding"/>
    <property type="evidence" value="ECO:0007669"/>
    <property type="project" value="UniProtKB-KW"/>
</dbReference>
<evidence type="ECO:0000256" key="1">
    <source>
        <dbReference type="ARBA" id="ARBA00004996"/>
    </source>
</evidence>
<accession>A0A7D7RVL2</accession>
<dbReference type="NCBIfam" id="NF002320">
    <property type="entry name" value="PRK01259.1"/>
    <property type="match status" value="1"/>
</dbReference>
<dbReference type="PANTHER" id="PTHR10210:SF41">
    <property type="entry name" value="RIBOSE-PHOSPHATE PYROPHOSPHOKINASE 1, CHLOROPLASTIC"/>
    <property type="match status" value="1"/>
</dbReference>
<dbReference type="FunFam" id="3.40.50.2020:FF:000001">
    <property type="entry name" value="Ribose-phosphate pyrophosphokinase"/>
    <property type="match status" value="1"/>
</dbReference>
<dbReference type="UniPathway" id="UPA00087">
    <property type="reaction ID" value="UER00172"/>
</dbReference>
<reference evidence="14 15" key="1">
    <citation type="submission" date="2020-07" db="EMBL/GenBank/DDBJ databases">
        <title>Screening of a cold-adapted Planococcus bacterium producing protease in traditional shrimp paste and protease identification by genome sequencing.</title>
        <authorList>
            <person name="Gao R."/>
            <person name="Leng W."/>
            <person name="Chu Q."/>
            <person name="Wu X."/>
            <person name="Liu H."/>
            <person name="Li X."/>
        </authorList>
    </citation>
    <scope>NUCLEOTIDE SEQUENCE [LARGE SCALE GENOMIC DNA]</scope>
    <source>
        <strain evidence="14 15">XJ11</strain>
    </source>
</reference>
<evidence type="ECO:0000313" key="15">
    <source>
        <dbReference type="Proteomes" id="UP000514716"/>
    </source>
</evidence>
<dbReference type="InterPro" id="IPR029099">
    <property type="entry name" value="Pribosyltran_N"/>
</dbReference>
<dbReference type="GO" id="GO:0006164">
    <property type="term" value="P:purine nucleotide biosynthetic process"/>
    <property type="evidence" value="ECO:0007669"/>
    <property type="project" value="TreeGrafter"/>
</dbReference>
<evidence type="ECO:0000259" key="13">
    <source>
        <dbReference type="Pfam" id="PF13793"/>
    </source>
</evidence>
<dbReference type="SMART" id="SM01400">
    <property type="entry name" value="Pribosyltran_N"/>
    <property type="match status" value="1"/>
</dbReference>
<organism evidence="14 15">
    <name type="scientific">Planococcus maritimus</name>
    <dbReference type="NCBI Taxonomy" id="192421"/>
    <lineage>
        <taxon>Bacteria</taxon>
        <taxon>Bacillati</taxon>
        <taxon>Bacillota</taxon>
        <taxon>Bacilli</taxon>
        <taxon>Bacillales</taxon>
        <taxon>Caryophanaceae</taxon>
        <taxon>Planococcus</taxon>
    </lineage>
</organism>
<feature type="binding site" evidence="12">
    <location>
        <begin position="101"/>
        <end position="102"/>
    </location>
    <ligand>
        <name>ATP</name>
        <dbReference type="ChEBI" id="CHEBI:30616"/>
    </ligand>
</feature>
<evidence type="ECO:0000256" key="7">
    <source>
        <dbReference type="ARBA" id="ARBA00022840"/>
    </source>
</evidence>
<comment type="subunit">
    <text evidence="12">Homohexamer.</text>
</comment>
<evidence type="ECO:0000256" key="3">
    <source>
        <dbReference type="ARBA" id="ARBA00022723"/>
    </source>
</evidence>
<dbReference type="InterPro" id="IPR000836">
    <property type="entry name" value="PRTase_dom"/>
</dbReference>
<dbReference type="InterPro" id="IPR037515">
    <property type="entry name" value="Rib-P_diPkinase_bac"/>
</dbReference>
<dbReference type="CDD" id="cd06223">
    <property type="entry name" value="PRTases_typeI"/>
    <property type="match status" value="1"/>
</dbReference>
<evidence type="ECO:0000313" key="14">
    <source>
        <dbReference type="EMBL" id="QMT16822.1"/>
    </source>
</evidence>
<feature type="binding site" evidence="12">
    <location>
        <begin position="227"/>
        <end position="231"/>
    </location>
    <ligand>
        <name>D-ribose 5-phosphate</name>
        <dbReference type="ChEBI" id="CHEBI:78346"/>
    </ligand>
</feature>
<protein>
    <recommendedName>
        <fullName evidence="12">Ribose-phosphate pyrophosphokinase</fullName>
        <shortName evidence="12">RPPK</shortName>
        <ecNumber evidence="12">2.7.6.1</ecNumber>
    </recommendedName>
    <alternativeName>
        <fullName evidence="12">5-phospho-D-ribosyl alpha-1-diphosphate synthase</fullName>
    </alternativeName>
    <alternativeName>
        <fullName evidence="12">Phosphoribosyl diphosphate synthase</fullName>
    </alternativeName>
    <alternativeName>
        <fullName evidence="12">Phosphoribosyl pyrophosphate synthase</fullName>
        <shortName evidence="12">P-Rib-PP synthase</shortName>
        <shortName evidence="12">PRPP synthase</shortName>
        <shortName evidence="12">PRPPase</shortName>
    </alternativeName>
</protein>
<feature type="binding site" evidence="12">
    <location>
        <position position="135"/>
    </location>
    <ligand>
        <name>Mg(2+)</name>
        <dbReference type="ChEBI" id="CHEBI:18420"/>
    </ligand>
</feature>
<dbReference type="GO" id="GO:0004749">
    <property type="term" value="F:ribose phosphate diphosphokinase activity"/>
    <property type="evidence" value="ECO:0007669"/>
    <property type="project" value="UniProtKB-UniRule"/>
</dbReference>
<keyword evidence="2 12" id="KW-0808">Transferase</keyword>
<dbReference type="GO" id="GO:0000287">
    <property type="term" value="F:magnesium ion binding"/>
    <property type="evidence" value="ECO:0007669"/>
    <property type="project" value="UniProtKB-UniRule"/>
</dbReference>
<evidence type="ECO:0000256" key="5">
    <source>
        <dbReference type="ARBA" id="ARBA00022741"/>
    </source>
</evidence>
<keyword evidence="4 12" id="KW-0545">Nucleotide biosynthesis</keyword>
<evidence type="ECO:0000256" key="9">
    <source>
        <dbReference type="ARBA" id="ARBA00049535"/>
    </source>
</evidence>
<comment type="function">
    <text evidence="10 12">Involved in the biosynthesis of the central metabolite phospho-alpha-D-ribosyl-1-pyrophosphate (PRPP) via the transfer of pyrophosphoryl group from ATP to 1-hydroxyl of ribose-5-phosphate (Rib-5-P).</text>
</comment>
<dbReference type="KEGG" id="pdec:H1Q58_12725"/>
<gene>
    <name evidence="12" type="primary">prs</name>
    <name evidence="14" type="ORF">H1Q58_12725</name>
</gene>
<sequence length="317" mass="34647">MAYQLRDNFKLFSLNSNQELAQEIAEHLGCELGKNSITHFSDGEIQIHIEESVRGAEVYIVQSTSQPGHEHVMELLIMIDALKRASADSITAVIPYYGYARQDRKASSREPITAKLVANMLVKAGVDHIITMDFHAPQVQGFFNIPVDQLLGITELSEHFINKNLEDAIVVAPDNGGLSRARRLADRLDVPIGFIDKRKMQPGEADTMNIVGDIQGKNAVIIVDIVDTAATIADAADLLVENGAKAVYACCTHAVLSGDSVQRIQDSALTELVVTNTIDVPKEKRIPKITILSIAPLLAEAIEHVHNEKPVSPLFEG</sequence>
<dbReference type="EC" id="2.7.6.1" evidence="12"/>
<name>A0A7D7RVL2_PLAMR</name>
<dbReference type="Pfam" id="PF13793">
    <property type="entry name" value="Pribosyltran_N"/>
    <property type="match status" value="1"/>
</dbReference>
<evidence type="ECO:0000256" key="2">
    <source>
        <dbReference type="ARBA" id="ARBA00022679"/>
    </source>
</evidence>